<dbReference type="GO" id="GO:0032259">
    <property type="term" value="P:methylation"/>
    <property type="evidence" value="ECO:0007669"/>
    <property type="project" value="UniProtKB-KW"/>
</dbReference>
<evidence type="ECO:0000256" key="4">
    <source>
        <dbReference type="ARBA" id="ARBA00022679"/>
    </source>
</evidence>
<dbReference type="InterPro" id="IPR002052">
    <property type="entry name" value="DNA_methylase_N6_adenine_CS"/>
</dbReference>
<dbReference type="InterPro" id="IPR002941">
    <property type="entry name" value="DNA_methylase_N4/N6"/>
</dbReference>
<gene>
    <name evidence="9" type="primary">mod</name>
    <name evidence="9" type="ORF">BSEPE_0560</name>
</gene>
<feature type="domain" description="DNA methylase N-4/N-6" evidence="7">
    <location>
        <begin position="118"/>
        <end position="452"/>
    </location>
</feature>
<proteinExistence type="inferred from homology"/>
<reference evidence="9 10" key="1">
    <citation type="journal article" date="2000" name="Mar. Ecol. Prog. Ser.">
        <title>Phylogenetic characterization of endosymbionts in three hydrothermal vent mussels: influence on host distributions.</title>
        <authorList>
            <person name="Fujiwara Y."/>
            <person name="Takai K."/>
            <person name="Uematsu K."/>
            <person name="Tsuchida S."/>
            <person name="Hunt J.C."/>
            <person name="Hashimoto J."/>
        </authorList>
    </citation>
    <scope>NUCLEOTIDE SEQUENCE [LARGE SCALE GENOMIC DNA]</scope>
    <source>
        <strain evidence="9 10">Myojin Knoll</strain>
    </source>
</reference>
<evidence type="ECO:0000256" key="3">
    <source>
        <dbReference type="ARBA" id="ARBA00022603"/>
    </source>
</evidence>
<organism evidence="9 10">
    <name type="scientific">endosymbiont of Bathymodiolus septemdierum str. Myojin knoll</name>
    <dbReference type="NCBI Taxonomy" id="1303921"/>
    <lineage>
        <taxon>Bacteria</taxon>
        <taxon>Pseudomonadati</taxon>
        <taxon>Pseudomonadota</taxon>
        <taxon>Gammaproteobacteria</taxon>
        <taxon>sulfur-oxidizing symbionts</taxon>
    </lineage>
</organism>
<evidence type="ECO:0000313" key="9">
    <source>
        <dbReference type="EMBL" id="BAS67567.1"/>
    </source>
</evidence>
<keyword evidence="3 9" id="KW-0489">Methyltransferase</keyword>
<evidence type="ECO:0000256" key="1">
    <source>
        <dbReference type="ARBA" id="ARBA00006594"/>
    </source>
</evidence>
<dbReference type="InterPro" id="IPR002295">
    <property type="entry name" value="N4/N6-MTase_EcoPI_Mod-like"/>
</dbReference>
<keyword evidence="4 9" id="KW-0808">Transferase</keyword>
<dbReference type="Pfam" id="PF18273">
    <property type="entry name" value="T3RM_EcoP15I_C"/>
    <property type="match status" value="1"/>
</dbReference>
<dbReference type="GO" id="GO:0008170">
    <property type="term" value="F:N-methyltransferase activity"/>
    <property type="evidence" value="ECO:0007669"/>
    <property type="project" value="InterPro"/>
</dbReference>
<dbReference type="EMBL" id="AP013042">
    <property type="protein sequence ID" value="BAS67567.1"/>
    <property type="molecule type" value="Genomic_DNA"/>
</dbReference>
<sequence>MKKEKTFDNSNTTTNSTQLEILKTNFPQCFDKNGSFIPHKMQDIVAKDGINLSKESYSLNWLGKSYARLLANEQPLTLLKEDKNHNQKPENINSENLLIKGDNLEVLKHLRHAYSEQVKMIYIDPPYNTGNDGFVYQDDRKFTPEQLQRLAGIDEDEAQRILDFTASNSNSHSAWLTFIYPRLYIARELLTDDGVIFISIDDNEQAQLKLLCDEVFGEENFVASLATIMNLKGNNDEFGFAGTHENTIVFAKQKDKALLNKFNIDKEELEDWSEDDLGFYKQGANLKATGMNAPREKRPNLYFPIFIDIESRIYITDNNEPPNFVGELTTLYPITNGNEMSWRWSKDKFKEEVNSIIVSRNGTIGVYKKQRPLLGDMPSKKPKTTFYKPEYSSGNGTAQMKKIFNERVFSNPKPLQLLQDFVEIGLNKNDIILDFFAGSGTTADAVMQLNAEDGGNRQCISVQLAEPIDEAKNKTAYDFVKEELGKDSPTVFDITKERILRAGAKIQHDNSESKEPKDLSQQDFGFKVYETLPMFDGYFDEMDELNAQQALFDGTELSSDDLAVLLTSWMVNDGIKLTKKVEKITLDKYTGYYADEKLYFMDKGFSTDDLKALLEKLDNDKDFQPNKIILFGYNFESKHQREISEALNSYTNKKQIELDKVVRY</sequence>
<dbReference type="EC" id="2.1.1.72" evidence="2"/>
<comment type="catalytic activity">
    <reaction evidence="6">
        <text>a 2'-deoxyadenosine in DNA + S-adenosyl-L-methionine = an N(6)-methyl-2'-deoxyadenosine in DNA + S-adenosyl-L-homocysteine + H(+)</text>
        <dbReference type="Rhea" id="RHEA:15197"/>
        <dbReference type="Rhea" id="RHEA-COMP:12418"/>
        <dbReference type="Rhea" id="RHEA-COMP:12419"/>
        <dbReference type="ChEBI" id="CHEBI:15378"/>
        <dbReference type="ChEBI" id="CHEBI:57856"/>
        <dbReference type="ChEBI" id="CHEBI:59789"/>
        <dbReference type="ChEBI" id="CHEBI:90615"/>
        <dbReference type="ChEBI" id="CHEBI:90616"/>
        <dbReference type="EC" id="2.1.1.72"/>
    </reaction>
</comment>
<protein>
    <recommendedName>
        <fullName evidence="2">site-specific DNA-methyltransferase (adenine-specific)</fullName>
        <ecNumber evidence="2">2.1.1.72</ecNumber>
    </recommendedName>
</protein>
<dbReference type="OrthoDB" id="9816043at2"/>
<dbReference type="PIRSF" id="PIRSF015855">
    <property type="entry name" value="TypeIII_Mtase_mKpnI"/>
    <property type="match status" value="1"/>
</dbReference>
<evidence type="ECO:0000259" key="7">
    <source>
        <dbReference type="Pfam" id="PF01555"/>
    </source>
</evidence>
<dbReference type="InterPro" id="IPR029063">
    <property type="entry name" value="SAM-dependent_MTases_sf"/>
</dbReference>
<evidence type="ECO:0000256" key="6">
    <source>
        <dbReference type="ARBA" id="ARBA00047942"/>
    </source>
</evidence>
<evidence type="ECO:0000313" key="10">
    <source>
        <dbReference type="Proteomes" id="UP000067399"/>
    </source>
</evidence>
<evidence type="ECO:0000256" key="5">
    <source>
        <dbReference type="ARBA" id="ARBA00022691"/>
    </source>
</evidence>
<dbReference type="STRING" id="1303921.BSEPE_0560"/>
<name>A0A0N7KBB7_9GAMM</name>
<evidence type="ECO:0000256" key="2">
    <source>
        <dbReference type="ARBA" id="ARBA00011900"/>
    </source>
</evidence>
<dbReference type="InterPro" id="IPR041405">
    <property type="entry name" value="T3RM_EcoP15I_C"/>
</dbReference>
<dbReference type="GO" id="GO:0009007">
    <property type="term" value="F:site-specific DNA-methyltransferase (adenine-specific) activity"/>
    <property type="evidence" value="ECO:0007669"/>
    <property type="project" value="UniProtKB-EC"/>
</dbReference>
<dbReference type="GO" id="GO:0003677">
    <property type="term" value="F:DNA binding"/>
    <property type="evidence" value="ECO:0007669"/>
    <property type="project" value="InterPro"/>
</dbReference>
<keyword evidence="5" id="KW-0949">S-adenosyl-L-methionine</keyword>
<dbReference type="Gene3D" id="3.40.50.150">
    <property type="entry name" value="Vaccinia Virus protein VP39"/>
    <property type="match status" value="1"/>
</dbReference>
<reference evidence="9 10" key="2">
    <citation type="journal article" date="2016" name="ISME J.">
        <title>Heterogeneous composition of key metabolic gene clusters in a vent mussel symbiont population.</title>
        <authorList>
            <person name="Ikuta T."/>
            <person name="Takaki Y."/>
            <person name="Nagai Y."/>
            <person name="Shimamura S."/>
            <person name="Tsuda M."/>
            <person name="Kawagucci S."/>
            <person name="Aoki Y."/>
            <person name="Inoue K."/>
            <person name="Teruya M."/>
            <person name="Satou K."/>
            <person name="Teruya K."/>
            <person name="Shimoji M."/>
            <person name="Tamotsu H."/>
            <person name="Hirano T."/>
            <person name="Maruyama T."/>
            <person name="Yoshida T."/>
        </authorList>
    </citation>
    <scope>NUCLEOTIDE SEQUENCE [LARGE SCALE GENOMIC DNA]</scope>
    <source>
        <strain evidence="9 10">Myojin Knoll</strain>
    </source>
</reference>
<feature type="domain" description="Type III R-M EcoP15I C-terminal" evidence="8">
    <location>
        <begin position="561"/>
        <end position="656"/>
    </location>
</feature>
<dbReference type="SUPFAM" id="SSF53335">
    <property type="entry name" value="S-adenosyl-L-methionine-dependent methyltransferases"/>
    <property type="match status" value="1"/>
</dbReference>
<accession>A0A0N7KBB7</accession>
<dbReference type="KEGG" id="ebh:BSEPE_0560"/>
<dbReference type="Proteomes" id="UP000067399">
    <property type="component" value="Chromosome"/>
</dbReference>
<dbReference type="AlphaFoldDB" id="A0A0N7KBB7"/>
<dbReference type="PROSITE" id="PS00092">
    <property type="entry name" value="N6_MTASE"/>
    <property type="match status" value="1"/>
</dbReference>
<evidence type="ECO:0000259" key="8">
    <source>
        <dbReference type="Pfam" id="PF18273"/>
    </source>
</evidence>
<dbReference type="Pfam" id="PF01555">
    <property type="entry name" value="N6_N4_Mtase"/>
    <property type="match status" value="1"/>
</dbReference>
<dbReference type="RefSeq" id="WP_066043842.1">
    <property type="nucleotide sequence ID" value="NZ_AP013042.1"/>
</dbReference>
<comment type="similarity">
    <text evidence="1">Belongs to the N(4)/N(6)-methyltransferase family.</text>
</comment>
<keyword evidence="10" id="KW-1185">Reference proteome</keyword>
<dbReference type="REBASE" id="127778">
    <property type="entry name" value="M.EbaMkORF560P"/>
</dbReference>
<dbReference type="PRINTS" id="PR00506">
    <property type="entry name" value="D21N6MTFRASE"/>
</dbReference>